<keyword evidence="2" id="KW-0548">Nucleotidyltransferase</keyword>
<dbReference type="PROSITE" id="PS50878">
    <property type="entry name" value="RT_POL"/>
    <property type="match status" value="1"/>
</dbReference>
<gene>
    <name evidence="2" type="ORF">CINCED_3A022730</name>
</gene>
<dbReference type="Gene3D" id="3.60.10.10">
    <property type="entry name" value="Endonuclease/exonuclease/phosphatase"/>
    <property type="match status" value="1"/>
</dbReference>
<reference evidence="2 3" key="1">
    <citation type="submission" date="2019-08" db="EMBL/GenBank/DDBJ databases">
        <authorList>
            <person name="Alioto T."/>
            <person name="Alioto T."/>
            <person name="Gomez Garrido J."/>
        </authorList>
    </citation>
    <scope>NUCLEOTIDE SEQUENCE [LARGE SCALE GENOMIC DNA]</scope>
</reference>
<keyword evidence="2" id="KW-0378">Hydrolase</keyword>
<accession>A0A5E4MPN6</accession>
<dbReference type="Proteomes" id="UP000325440">
    <property type="component" value="Unassembled WGS sequence"/>
</dbReference>
<dbReference type="GO" id="GO:0003964">
    <property type="term" value="F:RNA-directed DNA polymerase activity"/>
    <property type="evidence" value="ECO:0007669"/>
    <property type="project" value="UniProtKB-KW"/>
</dbReference>
<evidence type="ECO:0000313" key="2">
    <source>
        <dbReference type="EMBL" id="VVC34182.1"/>
    </source>
</evidence>
<dbReference type="GO" id="GO:0004519">
    <property type="term" value="F:endonuclease activity"/>
    <property type="evidence" value="ECO:0007669"/>
    <property type="project" value="UniProtKB-KW"/>
</dbReference>
<feature type="domain" description="Reverse transcriptase" evidence="1">
    <location>
        <begin position="377"/>
        <end position="644"/>
    </location>
</feature>
<dbReference type="InterPro" id="IPR036691">
    <property type="entry name" value="Endo/exonu/phosph_ase_sf"/>
</dbReference>
<dbReference type="PANTHER" id="PTHR36688">
    <property type="entry name" value="ENDO/EXONUCLEASE/PHOSPHATASE DOMAIN-CONTAINING PROTEIN"/>
    <property type="match status" value="1"/>
</dbReference>
<dbReference type="CDD" id="cd01650">
    <property type="entry name" value="RT_nLTR_like"/>
    <property type="match status" value="1"/>
</dbReference>
<keyword evidence="2" id="KW-0269">Exonuclease</keyword>
<proteinExistence type="predicted"/>
<keyword evidence="2" id="KW-0540">Nuclease</keyword>
<dbReference type="OrthoDB" id="6624973at2759"/>
<keyword evidence="2" id="KW-0255">Endonuclease</keyword>
<evidence type="ECO:0000313" key="3">
    <source>
        <dbReference type="Proteomes" id="UP000325440"/>
    </source>
</evidence>
<keyword evidence="2" id="KW-0695">RNA-directed DNA polymerase</keyword>
<keyword evidence="2" id="KW-0808">Transferase</keyword>
<dbReference type="InterPro" id="IPR052560">
    <property type="entry name" value="RdDP_mobile_element"/>
</dbReference>
<dbReference type="InterPro" id="IPR005135">
    <property type="entry name" value="Endo/exonuclease/phosphatase"/>
</dbReference>
<dbReference type="PANTHER" id="PTHR36688:SF1">
    <property type="entry name" value="ENDONUCLEASE_EXONUCLEASE_PHOSPHATASE DOMAIN-CONTAINING PROTEIN"/>
    <property type="match status" value="1"/>
</dbReference>
<organism evidence="2 3">
    <name type="scientific">Cinara cedri</name>
    <dbReference type="NCBI Taxonomy" id="506608"/>
    <lineage>
        <taxon>Eukaryota</taxon>
        <taxon>Metazoa</taxon>
        <taxon>Ecdysozoa</taxon>
        <taxon>Arthropoda</taxon>
        <taxon>Hexapoda</taxon>
        <taxon>Insecta</taxon>
        <taxon>Pterygota</taxon>
        <taxon>Neoptera</taxon>
        <taxon>Paraneoptera</taxon>
        <taxon>Hemiptera</taxon>
        <taxon>Sternorrhyncha</taxon>
        <taxon>Aphidomorpha</taxon>
        <taxon>Aphidoidea</taxon>
        <taxon>Aphididae</taxon>
        <taxon>Lachninae</taxon>
        <taxon>Cinara</taxon>
    </lineage>
</organism>
<dbReference type="AlphaFoldDB" id="A0A5E4MPN6"/>
<dbReference type="InterPro" id="IPR043502">
    <property type="entry name" value="DNA/RNA_pol_sf"/>
</dbReference>
<dbReference type="Pfam" id="PF00078">
    <property type="entry name" value="RVT_1"/>
    <property type="match status" value="1"/>
</dbReference>
<dbReference type="GO" id="GO:0004527">
    <property type="term" value="F:exonuclease activity"/>
    <property type="evidence" value="ECO:0007669"/>
    <property type="project" value="UniProtKB-KW"/>
</dbReference>
<dbReference type="EMBL" id="CABPRJ010000985">
    <property type="protein sequence ID" value="VVC34182.1"/>
    <property type="molecule type" value="Genomic_DNA"/>
</dbReference>
<dbReference type="SUPFAM" id="SSF56672">
    <property type="entry name" value="DNA/RNA polymerases"/>
    <property type="match status" value="1"/>
</dbReference>
<name>A0A5E4MPN6_9HEMI</name>
<dbReference type="InterPro" id="IPR000477">
    <property type="entry name" value="RT_dom"/>
</dbReference>
<keyword evidence="3" id="KW-1185">Reference proteome</keyword>
<dbReference type="Pfam" id="PF03372">
    <property type="entry name" value="Exo_endo_phos"/>
    <property type="match status" value="1"/>
</dbReference>
<dbReference type="SUPFAM" id="SSF56219">
    <property type="entry name" value="DNase I-like"/>
    <property type="match status" value="1"/>
</dbReference>
<sequence>MINNKVDVIALQETHTTDEADLQKRGYIAGYTLIGAINHKQYGIATYVKNDIDTANVVYRSHLNNIEILATTKDNVTIINVYKPPNANWENPPDMGTFKLARWRKDYTPDLSITSRNTLDGLTIATRHIFGDFPHSQHRPVLLEYGLKVPLVHFLPKPRWNFRKAKWVEYANELDHVIQWIPPTVNCYERFIGAVKATAYKHVPRGFRKQFIPGWDESCTELFEEFQKTKSNNDTDNLINALNTKRKQRWQETTEKMDFKYSSHKAWGLLKRMGAVNQGSMKQHTTNPNQVATRLTGMSKLAMDKEHARIIKSELRRRKKALEPHTSLGADFSLEEINNALRKTKINKAAGYDEIYSEFLKFSGPKTRAWLTCFYSEILRSGQLPKLFKRAKVIALLKPGNDGLDAADFRPISLLSVPFKLLERIILERIQPHIEKLIPVGQAGFRENRGCEEQVLALTTLIEAGFQNKLKSSAAFVDLSAAYDTVWRHGLMYKFSKAIPCKNLVTLLENMLTNCRYQVFMGCKGSKWRTANNGLPQGSVLAPTLFNLYLHDIPKTKGLMFQYADDIAIVHQIRELKDGSNTLNDGLATLGDYFYKWRLKPNPTKTEVCAFHLNNKQAYEELEVVFNSVQVQHSFKPKYLGITLDRSLTFKEHIENTTKKLHSRINIIQKLDGTGWGADGRTLRTATLALVYSTAEYGAQVWCNSTHTKKIDTQLNIEMRIVSGTVKRTPTQAKESALSNFEGTKEWRENWTSTDAENSGLVSDPNKGVEGMDLPRDVWSVLNRIRTGHGRCGSMMSKWGLKDSPTCDCGHDNQTIHHIVEDCPKRRFNRGIEGIHAANNEALEWIRELDIAL</sequence>
<protein>
    <submittedName>
        <fullName evidence="2">Endonuclease/exonuclease/phosphatase,Reverse transcriptase domain</fullName>
    </submittedName>
</protein>
<evidence type="ECO:0000259" key="1">
    <source>
        <dbReference type="PROSITE" id="PS50878"/>
    </source>
</evidence>